<dbReference type="KEGG" id="dap:Dacet_0261"/>
<evidence type="ECO:0000256" key="6">
    <source>
        <dbReference type="ARBA" id="ARBA00022989"/>
    </source>
</evidence>
<dbReference type="PANTHER" id="PTHR30269">
    <property type="entry name" value="TRANSMEMBRANE PROTEIN YFCA"/>
    <property type="match status" value="1"/>
</dbReference>
<evidence type="ECO:0000256" key="5">
    <source>
        <dbReference type="ARBA" id="ARBA00022692"/>
    </source>
</evidence>
<feature type="transmembrane region" description="Helical" evidence="8">
    <location>
        <begin position="123"/>
        <end position="146"/>
    </location>
</feature>
<feature type="transmembrane region" description="Helical" evidence="8">
    <location>
        <begin position="92"/>
        <end position="111"/>
    </location>
</feature>
<dbReference type="InParanoid" id="D4H2K2"/>
<dbReference type="PANTHER" id="PTHR30269:SF37">
    <property type="entry name" value="MEMBRANE TRANSPORTER PROTEIN"/>
    <property type="match status" value="1"/>
</dbReference>
<keyword evidence="10" id="KW-1185">Reference proteome</keyword>
<evidence type="ECO:0000256" key="1">
    <source>
        <dbReference type="ARBA" id="ARBA00004651"/>
    </source>
</evidence>
<dbReference type="Pfam" id="PF01925">
    <property type="entry name" value="TauE"/>
    <property type="match status" value="1"/>
</dbReference>
<gene>
    <name evidence="9" type="ordered locus">Dacet_0261</name>
</gene>
<protein>
    <recommendedName>
        <fullName evidence="8">Probable membrane transporter protein</fullName>
    </recommendedName>
</protein>
<dbReference type="STRING" id="522772.Dacet_0261"/>
<keyword evidence="3" id="KW-0813">Transport</keyword>
<dbReference type="RefSeq" id="WP_013009608.1">
    <property type="nucleotide sequence ID" value="NC_013943.1"/>
</dbReference>
<dbReference type="PaxDb" id="522772-Dacet_0261"/>
<dbReference type="AlphaFoldDB" id="D4H2K2"/>
<accession>D4H2K2</accession>
<evidence type="ECO:0000256" key="4">
    <source>
        <dbReference type="ARBA" id="ARBA00022475"/>
    </source>
</evidence>
<dbReference type="OrthoDB" id="8421744at2"/>
<evidence type="ECO:0000313" key="9">
    <source>
        <dbReference type="EMBL" id="ADD67063.1"/>
    </source>
</evidence>
<dbReference type="InterPro" id="IPR002781">
    <property type="entry name" value="TM_pro_TauE-like"/>
</dbReference>
<feature type="transmembrane region" description="Helical" evidence="8">
    <location>
        <begin position="188"/>
        <end position="207"/>
    </location>
</feature>
<dbReference type="eggNOG" id="COG0730">
    <property type="taxonomic scope" value="Bacteria"/>
</dbReference>
<keyword evidence="5 8" id="KW-0812">Transmembrane</keyword>
<dbReference type="HOGENOM" id="CLU_054750_4_0_0"/>
<evidence type="ECO:0000256" key="7">
    <source>
        <dbReference type="ARBA" id="ARBA00023136"/>
    </source>
</evidence>
<comment type="similarity">
    <text evidence="2 8">Belongs to the 4-toluene sulfonate uptake permease (TSUP) (TC 2.A.102) family.</text>
</comment>
<dbReference type="EMBL" id="CP001968">
    <property type="protein sequence ID" value="ADD67063.1"/>
    <property type="molecule type" value="Genomic_DNA"/>
</dbReference>
<feature type="transmembrane region" description="Helical" evidence="8">
    <location>
        <begin position="219"/>
        <end position="239"/>
    </location>
</feature>
<organism evidence="9 10">
    <name type="scientific">Denitrovibrio acetiphilus (strain DSM 12809 / NBRC 114555 / N2460)</name>
    <dbReference type="NCBI Taxonomy" id="522772"/>
    <lineage>
        <taxon>Bacteria</taxon>
        <taxon>Pseudomonadati</taxon>
        <taxon>Deferribacterota</taxon>
        <taxon>Deferribacteres</taxon>
        <taxon>Deferribacterales</taxon>
        <taxon>Geovibrionaceae</taxon>
        <taxon>Denitrovibrio</taxon>
    </lineage>
</organism>
<sequence length="240" mass="25766" precursor="true">MLLLPFALGALSWFFSTLAGGGGAMIFVPVAGMFFSIQTIAPVVAVAGLLSGLSRIILYRRSINIRVSLLVIPGVITGAVSGAYLFSFVNPILIAYCLAVFYLLNGVWALFFREKKLFKVKNWYFPIAGAISSFISGIVGVGGPLMNPFYLNYGMQKEMLLGTKAAVVIVMQLFKAGTYTTVGMMDSGVLLIGSIAGIGAVAGNYLGRRFLKKISDRTFSVTVNLMLILCACIVVFKNIV</sequence>
<evidence type="ECO:0000256" key="2">
    <source>
        <dbReference type="ARBA" id="ARBA00009142"/>
    </source>
</evidence>
<name>D4H2K2_DENA2</name>
<dbReference type="GO" id="GO:0005886">
    <property type="term" value="C:plasma membrane"/>
    <property type="evidence" value="ECO:0007669"/>
    <property type="project" value="UniProtKB-SubCell"/>
</dbReference>
<feature type="transmembrane region" description="Helical" evidence="8">
    <location>
        <begin position="65"/>
        <end position="86"/>
    </location>
</feature>
<keyword evidence="7 8" id="KW-0472">Membrane</keyword>
<evidence type="ECO:0000256" key="3">
    <source>
        <dbReference type="ARBA" id="ARBA00022448"/>
    </source>
</evidence>
<comment type="subcellular location">
    <subcellularLocation>
        <location evidence="1 8">Cell membrane</location>
        <topology evidence="1 8">Multi-pass membrane protein</topology>
    </subcellularLocation>
</comment>
<keyword evidence="6 8" id="KW-1133">Transmembrane helix</keyword>
<reference evidence="9 10" key="1">
    <citation type="journal article" date="2010" name="Stand. Genomic Sci.">
        <title>Complete genome sequence of Denitrovibrio acetiphilus type strain (N2460).</title>
        <authorList>
            <person name="Kiss H."/>
            <person name="Lang E."/>
            <person name="Lapidus A."/>
            <person name="Copeland A."/>
            <person name="Nolan M."/>
            <person name="Glavina Del Rio T."/>
            <person name="Chen F."/>
            <person name="Lucas S."/>
            <person name="Tice H."/>
            <person name="Cheng J.F."/>
            <person name="Han C."/>
            <person name="Goodwin L."/>
            <person name="Pitluck S."/>
            <person name="Liolios K."/>
            <person name="Pati A."/>
            <person name="Ivanova N."/>
            <person name="Mavromatis K."/>
            <person name="Chen A."/>
            <person name="Palaniappan K."/>
            <person name="Land M."/>
            <person name="Hauser L."/>
            <person name="Chang Y.J."/>
            <person name="Jeffries C.D."/>
            <person name="Detter J.C."/>
            <person name="Brettin T."/>
            <person name="Spring S."/>
            <person name="Rohde M."/>
            <person name="Goker M."/>
            <person name="Woyke T."/>
            <person name="Bristow J."/>
            <person name="Eisen J.A."/>
            <person name="Markowitz V."/>
            <person name="Hugenholtz P."/>
            <person name="Kyrpides N.C."/>
            <person name="Klenk H.P."/>
        </authorList>
    </citation>
    <scope>NUCLEOTIDE SEQUENCE [LARGE SCALE GENOMIC DNA]</scope>
    <source>
        <strain evidence="10">DSM 12809 / NBRC 114555 / N2460</strain>
    </source>
</reference>
<feature type="transmembrane region" description="Helical" evidence="8">
    <location>
        <begin position="31"/>
        <end position="53"/>
    </location>
</feature>
<dbReference type="InterPro" id="IPR052017">
    <property type="entry name" value="TSUP"/>
</dbReference>
<evidence type="ECO:0000256" key="8">
    <source>
        <dbReference type="RuleBase" id="RU363041"/>
    </source>
</evidence>
<proteinExistence type="inferred from homology"/>
<dbReference type="Proteomes" id="UP000002012">
    <property type="component" value="Chromosome"/>
</dbReference>
<keyword evidence="4 8" id="KW-1003">Cell membrane</keyword>
<evidence type="ECO:0000313" key="10">
    <source>
        <dbReference type="Proteomes" id="UP000002012"/>
    </source>
</evidence>